<keyword evidence="3" id="KW-0732">Signal</keyword>
<evidence type="ECO:0000256" key="3">
    <source>
        <dbReference type="ARBA" id="ARBA00022729"/>
    </source>
</evidence>
<keyword evidence="5" id="KW-1185">Reference proteome</keyword>
<reference evidence="4 5" key="1">
    <citation type="submission" date="2019-07" db="EMBL/GenBank/DDBJ databases">
        <title>Genomic Encyclopedia of Type Strains, Phase I: the one thousand microbial genomes (KMG-I) project.</title>
        <authorList>
            <person name="Kyrpides N."/>
        </authorList>
    </citation>
    <scope>NUCLEOTIDE SEQUENCE [LARGE SCALE GENOMIC DNA]</scope>
    <source>
        <strain evidence="4 5">DSM 13558</strain>
    </source>
</reference>
<evidence type="ECO:0000256" key="1">
    <source>
        <dbReference type="ARBA" id="ARBA00009023"/>
    </source>
</evidence>
<dbReference type="InterPro" id="IPR018389">
    <property type="entry name" value="DctP_fam"/>
</dbReference>
<keyword evidence="4" id="KW-0675">Receptor</keyword>
<dbReference type="AlphaFoldDB" id="A0A562JKY4"/>
<keyword evidence="2" id="KW-0813">Transport</keyword>
<comment type="similarity">
    <text evidence="1">Belongs to the bacterial solute-binding protein 7 family.</text>
</comment>
<dbReference type="OrthoDB" id="9815946at2"/>
<evidence type="ECO:0000256" key="2">
    <source>
        <dbReference type="ARBA" id="ARBA00022448"/>
    </source>
</evidence>
<name>A0A562JKY4_9FIRM</name>
<evidence type="ECO:0000313" key="5">
    <source>
        <dbReference type="Proteomes" id="UP000315343"/>
    </source>
</evidence>
<dbReference type="InterPro" id="IPR038404">
    <property type="entry name" value="TRAP_DctP_sf"/>
</dbReference>
<dbReference type="EMBL" id="VLKH01000001">
    <property type="protein sequence ID" value="TWH83891.1"/>
    <property type="molecule type" value="Genomic_DNA"/>
</dbReference>
<dbReference type="Pfam" id="PF03480">
    <property type="entry name" value="DctP"/>
    <property type="match status" value="1"/>
</dbReference>
<dbReference type="Proteomes" id="UP000315343">
    <property type="component" value="Unassembled WGS sequence"/>
</dbReference>
<dbReference type="PANTHER" id="PTHR33376:SF7">
    <property type="entry name" value="C4-DICARBOXYLATE-BINDING PROTEIN DCTB"/>
    <property type="match status" value="1"/>
</dbReference>
<protein>
    <submittedName>
        <fullName evidence="4">Tripartite ATP-independent transporter DctP family solute receptor</fullName>
    </submittedName>
</protein>
<dbReference type="Gene3D" id="3.40.190.170">
    <property type="entry name" value="Bacterial extracellular solute-binding protein, family 7"/>
    <property type="match status" value="1"/>
</dbReference>
<dbReference type="GO" id="GO:0055085">
    <property type="term" value="P:transmembrane transport"/>
    <property type="evidence" value="ECO:0007669"/>
    <property type="project" value="InterPro"/>
</dbReference>
<evidence type="ECO:0000313" key="4">
    <source>
        <dbReference type="EMBL" id="TWH83891.1"/>
    </source>
</evidence>
<gene>
    <name evidence="4" type="ORF">LY60_00508</name>
</gene>
<organism evidence="4 5">
    <name type="scientific">Sedimentibacter saalensis</name>
    <dbReference type="NCBI Taxonomy" id="130788"/>
    <lineage>
        <taxon>Bacteria</taxon>
        <taxon>Bacillati</taxon>
        <taxon>Bacillota</taxon>
        <taxon>Tissierellia</taxon>
        <taxon>Sedimentibacter</taxon>
    </lineage>
</organism>
<sequence length="437" mass="49933">MYYCDYMYSKDSAFILSLDMFNKNKNQKGILHLKIFTCEGSPVDNAKIRVISPNGNNEYSISIDALGYFPTQINRVQFYPGCVNKLNISLIPLALEDQRLRADHHPLYKDIQVFPTGSELPEDEIRELTMTLGMVTPVGSPSYIYAERFAEEVNNLSSGKIKIDINTDAKLGTDREMLQNILYEDNIDLIVQTTPPQVDFMPQLSVFDMPMVHADENELRKAINNAEFYEKISDVYKDGGYKLLGFSDPLFRQLTTNKEIQNIDDFNGISIRTIQNKNHEEFWRLLGAKLVPLPVGEIYSSIQLGFIDSADNPYENIIALKLYEQQKYLVRTRHLPHLVNLITSNKYYNSLSAAEKAIIEEAAANATAYVREGADESLQQRKQSLVDKGMTILELPDETKKEMRVKALPVYERIRELVNDDDLINLYVGNESVLLEQ</sequence>
<dbReference type="NCBIfam" id="NF037995">
    <property type="entry name" value="TRAP_S1"/>
    <property type="match status" value="1"/>
</dbReference>
<accession>A0A562JKY4</accession>
<dbReference type="PANTHER" id="PTHR33376">
    <property type="match status" value="1"/>
</dbReference>
<proteinExistence type="inferred from homology"/>
<dbReference type="CDD" id="cd13603">
    <property type="entry name" value="PBP2_TRAP_Siap_TeaA_like"/>
    <property type="match status" value="1"/>
</dbReference>
<comment type="caution">
    <text evidence="4">The sequence shown here is derived from an EMBL/GenBank/DDBJ whole genome shotgun (WGS) entry which is preliminary data.</text>
</comment>